<comment type="similarity">
    <text evidence="7">Belongs to the transglycosylase MltG family.</text>
</comment>
<evidence type="ECO:0000256" key="5">
    <source>
        <dbReference type="ARBA" id="ARBA00023239"/>
    </source>
</evidence>
<feature type="region of interest" description="Disordered" evidence="8">
    <location>
        <begin position="382"/>
        <end position="416"/>
    </location>
</feature>
<dbReference type="GO" id="GO:0009252">
    <property type="term" value="P:peptidoglycan biosynthetic process"/>
    <property type="evidence" value="ECO:0007669"/>
    <property type="project" value="UniProtKB-UniRule"/>
</dbReference>
<dbReference type="Gene3D" id="3.30.1490.480">
    <property type="entry name" value="Endolytic murein transglycosylase"/>
    <property type="match status" value="1"/>
</dbReference>
<dbReference type="GO" id="GO:0008932">
    <property type="term" value="F:lytic endotransglycosylase activity"/>
    <property type="evidence" value="ECO:0007669"/>
    <property type="project" value="UniProtKB-UniRule"/>
</dbReference>
<keyword evidence="6 7" id="KW-0961">Cell wall biogenesis/degradation</keyword>
<comment type="function">
    <text evidence="7">Functions as a peptidoglycan terminase that cleaves nascent peptidoglycan strands endolytically to terminate their elongation.</text>
</comment>
<dbReference type="EMBL" id="CP023434">
    <property type="protein sequence ID" value="AXY25438.1"/>
    <property type="molecule type" value="Genomic_DNA"/>
</dbReference>
<evidence type="ECO:0000256" key="1">
    <source>
        <dbReference type="ARBA" id="ARBA00022475"/>
    </source>
</evidence>
<dbReference type="PANTHER" id="PTHR30518">
    <property type="entry name" value="ENDOLYTIC MUREIN TRANSGLYCOSYLASE"/>
    <property type="match status" value="1"/>
</dbReference>
<evidence type="ECO:0000313" key="9">
    <source>
        <dbReference type="EMBL" id="AXY25438.1"/>
    </source>
</evidence>
<dbReference type="Pfam" id="PF02618">
    <property type="entry name" value="YceG"/>
    <property type="match status" value="1"/>
</dbReference>
<keyword evidence="3 7" id="KW-1133">Transmembrane helix</keyword>
<dbReference type="AlphaFoldDB" id="A0A347WK31"/>
<keyword evidence="10" id="KW-1185">Reference proteome</keyword>
<evidence type="ECO:0000256" key="8">
    <source>
        <dbReference type="SAM" id="MobiDB-lite"/>
    </source>
</evidence>
<dbReference type="CDD" id="cd08010">
    <property type="entry name" value="MltG_like"/>
    <property type="match status" value="1"/>
</dbReference>
<evidence type="ECO:0000256" key="2">
    <source>
        <dbReference type="ARBA" id="ARBA00022692"/>
    </source>
</evidence>
<proteinExistence type="inferred from homology"/>
<dbReference type="EC" id="4.2.2.29" evidence="7"/>
<evidence type="ECO:0000256" key="7">
    <source>
        <dbReference type="HAMAP-Rule" id="MF_02065"/>
    </source>
</evidence>
<dbReference type="GO" id="GO:0071555">
    <property type="term" value="P:cell wall organization"/>
    <property type="evidence" value="ECO:0007669"/>
    <property type="project" value="UniProtKB-KW"/>
</dbReference>
<keyword evidence="5 7" id="KW-0456">Lyase</keyword>
<keyword evidence="1 7" id="KW-1003">Cell membrane</keyword>
<feature type="site" description="Important for catalytic activity" evidence="7">
    <location>
        <position position="263"/>
    </location>
</feature>
<dbReference type="HAMAP" id="MF_02065">
    <property type="entry name" value="MltG"/>
    <property type="match status" value="1"/>
</dbReference>
<comment type="catalytic activity">
    <reaction evidence="7">
        <text>a peptidoglycan chain = a peptidoglycan chain with N-acetyl-1,6-anhydromuramyl-[peptide] at the reducing end + a peptidoglycan chain with N-acetylglucosamine at the non-reducing end.</text>
        <dbReference type="EC" id="4.2.2.29"/>
    </reaction>
</comment>
<gene>
    <name evidence="7" type="primary">mltG</name>
    <name evidence="9" type="ORF">CL176_05165</name>
</gene>
<evidence type="ECO:0000313" key="10">
    <source>
        <dbReference type="Proteomes" id="UP000263232"/>
    </source>
</evidence>
<dbReference type="KEGG" id="abae:CL176_05165"/>
<name>A0A347WK31_9LACT</name>
<protein>
    <recommendedName>
        <fullName evidence="7">Endolytic murein transglycosylase</fullName>
        <ecNumber evidence="7">4.2.2.29</ecNumber>
    </recommendedName>
    <alternativeName>
        <fullName evidence="7">Peptidoglycan lytic transglycosylase</fullName>
    </alternativeName>
    <alternativeName>
        <fullName evidence="7">Peptidoglycan polymerization terminase</fullName>
    </alternativeName>
</protein>
<accession>A0A347WK31</accession>
<keyword evidence="2 7" id="KW-0812">Transmembrane</keyword>
<dbReference type="NCBIfam" id="TIGR00247">
    <property type="entry name" value="endolytic transglycosylase MltG"/>
    <property type="match status" value="1"/>
</dbReference>
<reference evidence="9 10" key="1">
    <citation type="submission" date="2017-09" db="EMBL/GenBank/DDBJ databases">
        <title>Complete genome sequence of Oxytococcus suis strain ZY16052.</title>
        <authorList>
            <person name="Li F."/>
        </authorList>
    </citation>
    <scope>NUCLEOTIDE SEQUENCE [LARGE SCALE GENOMIC DNA]</scope>
    <source>
        <strain evidence="9 10">ZY16052</strain>
    </source>
</reference>
<feature type="transmembrane region" description="Helical" evidence="7">
    <location>
        <begin position="30"/>
        <end position="53"/>
    </location>
</feature>
<dbReference type="GO" id="GO:0005886">
    <property type="term" value="C:plasma membrane"/>
    <property type="evidence" value="ECO:0007669"/>
    <property type="project" value="UniProtKB-SubCell"/>
</dbReference>
<dbReference type="Proteomes" id="UP000263232">
    <property type="component" value="Chromosome"/>
</dbReference>
<evidence type="ECO:0000256" key="3">
    <source>
        <dbReference type="ARBA" id="ARBA00022989"/>
    </source>
</evidence>
<dbReference type="InterPro" id="IPR003770">
    <property type="entry name" value="MLTG-like"/>
</dbReference>
<dbReference type="PANTHER" id="PTHR30518:SF2">
    <property type="entry name" value="ENDOLYTIC MUREIN TRANSGLYCOSYLASE"/>
    <property type="match status" value="1"/>
</dbReference>
<dbReference type="RefSeq" id="WP_118990350.1">
    <property type="nucleotide sequence ID" value="NZ_CP023434.1"/>
</dbReference>
<evidence type="ECO:0000256" key="6">
    <source>
        <dbReference type="ARBA" id="ARBA00023316"/>
    </source>
</evidence>
<feature type="compositionally biased region" description="Acidic residues" evidence="8">
    <location>
        <begin position="394"/>
        <end position="416"/>
    </location>
</feature>
<dbReference type="OrthoDB" id="9814591at2"/>
<keyword evidence="4 7" id="KW-0472">Membrane</keyword>
<evidence type="ECO:0000256" key="4">
    <source>
        <dbReference type="ARBA" id="ARBA00023136"/>
    </source>
</evidence>
<sequence>MAKDNWKELQEKAKQNESLHVKERLWTNRIVHWLLLAMLIIILGSAIGATTYVKKALGPADATNAETIRVEIPIGSTADDISRILADAGLVSQRDIFNYYLKWTNDTELQAGYYEFSKAMDADQLIEVLQKGGEPIFVDADTNITVIEGTTLADIAKVVDEQTAISEEEFLETVDSPEFIESLQKQFPSLFESMPELDTMEHPLEGYLFPATYEYFAGMSATELITEMVKASNATYQRLVDDMPNTYLTYHQILTLASIIENEAITEEDRGLVSGVFYNRMAIDMPIQSDVTVLYALGEHKEFVTYDDIETESPYNTYTNTGLPPGPVSNAALTAITAAIYPTWNDYYYFVADIDTQEIYYSATLEEHELLVEEHVNARQASIEADEAPNVQETADDEEVADEGVPEAGDAEEVAQ</sequence>
<comment type="subcellular location">
    <subcellularLocation>
        <location evidence="7">Cell membrane</location>
        <topology evidence="7">Single-pass membrane protein</topology>
    </subcellularLocation>
</comment>
<organism evidence="9 10">
    <name type="scientific">Suicoccus acidiformans</name>
    <dbReference type="NCBI Taxonomy" id="2036206"/>
    <lineage>
        <taxon>Bacteria</taxon>
        <taxon>Bacillati</taxon>
        <taxon>Bacillota</taxon>
        <taxon>Bacilli</taxon>
        <taxon>Lactobacillales</taxon>
        <taxon>Aerococcaceae</taxon>
        <taxon>Suicoccus</taxon>
    </lineage>
</organism>